<dbReference type="Pfam" id="PF14213">
    <property type="entry name" value="DUF4325"/>
    <property type="match status" value="1"/>
</dbReference>
<name>A0A1F6LR18_9BACT</name>
<sequence length="91" mass="10114">MRIEIKKFGDILTSHPAGRDAFLVASAYIFPDCTNENIILDFAGVEVLSPSWGDEFITKVVEKFGDKVSFENTENPSVKATLDILHKRPTA</sequence>
<comment type="caution">
    <text evidence="2">The sequence shown here is derived from an EMBL/GenBank/DDBJ whole genome shotgun (WGS) entry which is preliminary data.</text>
</comment>
<organism evidence="2 3">
    <name type="scientific">Candidatus Magasanikbacteria bacterium RIFCSPHIGHO2_01_FULL_50_8</name>
    <dbReference type="NCBI Taxonomy" id="1798674"/>
    <lineage>
        <taxon>Bacteria</taxon>
        <taxon>Candidatus Magasanikiibacteriota</taxon>
    </lineage>
</organism>
<accession>A0A1F6LR18</accession>
<gene>
    <name evidence="2" type="ORF">A2848_03405</name>
</gene>
<proteinExistence type="predicted"/>
<dbReference type="AlphaFoldDB" id="A0A1F6LR18"/>
<reference evidence="2 3" key="1">
    <citation type="journal article" date="2016" name="Nat. Commun.">
        <title>Thousands of microbial genomes shed light on interconnected biogeochemical processes in an aquifer system.</title>
        <authorList>
            <person name="Anantharaman K."/>
            <person name="Brown C.T."/>
            <person name="Hug L.A."/>
            <person name="Sharon I."/>
            <person name="Castelle C.J."/>
            <person name="Probst A.J."/>
            <person name="Thomas B.C."/>
            <person name="Singh A."/>
            <person name="Wilkins M.J."/>
            <person name="Karaoz U."/>
            <person name="Brodie E.L."/>
            <person name="Williams K.H."/>
            <person name="Hubbard S.S."/>
            <person name="Banfield J.F."/>
        </authorList>
    </citation>
    <scope>NUCLEOTIDE SEQUENCE [LARGE SCALE GENOMIC DNA]</scope>
</reference>
<protein>
    <recommendedName>
        <fullName evidence="1">DUF4325 domain-containing protein</fullName>
    </recommendedName>
</protein>
<evidence type="ECO:0000313" key="2">
    <source>
        <dbReference type="EMBL" id="OGH61733.1"/>
    </source>
</evidence>
<dbReference type="InterPro" id="IPR025474">
    <property type="entry name" value="DUF4325"/>
</dbReference>
<evidence type="ECO:0000313" key="3">
    <source>
        <dbReference type="Proteomes" id="UP000176329"/>
    </source>
</evidence>
<dbReference type="Proteomes" id="UP000176329">
    <property type="component" value="Unassembled WGS sequence"/>
</dbReference>
<feature type="domain" description="DUF4325" evidence="1">
    <location>
        <begin position="35"/>
        <end position="77"/>
    </location>
</feature>
<dbReference type="EMBL" id="MFPV01000036">
    <property type="protein sequence ID" value="OGH61733.1"/>
    <property type="molecule type" value="Genomic_DNA"/>
</dbReference>
<evidence type="ECO:0000259" key="1">
    <source>
        <dbReference type="Pfam" id="PF14213"/>
    </source>
</evidence>